<dbReference type="Gene3D" id="3.30.230.10">
    <property type="match status" value="1"/>
</dbReference>
<evidence type="ECO:0000256" key="8">
    <source>
        <dbReference type="NCBIfam" id="TIGR00188"/>
    </source>
</evidence>
<dbReference type="GO" id="GO:0004526">
    <property type="term" value="F:ribonuclease P activity"/>
    <property type="evidence" value="ECO:0007669"/>
    <property type="project" value="UniProtKB-UniRule"/>
</dbReference>
<evidence type="ECO:0000313" key="10">
    <source>
        <dbReference type="EMBL" id="RBP06473.1"/>
    </source>
</evidence>
<evidence type="ECO:0000256" key="1">
    <source>
        <dbReference type="ARBA" id="ARBA00002663"/>
    </source>
</evidence>
<dbReference type="GO" id="GO:0030677">
    <property type="term" value="C:ribonuclease P complex"/>
    <property type="evidence" value="ECO:0007669"/>
    <property type="project" value="TreeGrafter"/>
</dbReference>
<dbReference type="InterPro" id="IPR020539">
    <property type="entry name" value="RNase_P_CS"/>
</dbReference>
<evidence type="ECO:0000256" key="3">
    <source>
        <dbReference type="ARBA" id="ARBA00022722"/>
    </source>
</evidence>
<dbReference type="PROSITE" id="PS00648">
    <property type="entry name" value="RIBONUCLEASE_P"/>
    <property type="match status" value="1"/>
</dbReference>
<keyword evidence="5 7" id="KW-0378">Hydrolase</keyword>
<keyword evidence="3 7" id="KW-0540">Nuclease</keyword>
<dbReference type="HAMAP" id="MF_00227">
    <property type="entry name" value="RNase_P"/>
    <property type="match status" value="1"/>
</dbReference>
<evidence type="ECO:0000313" key="11">
    <source>
        <dbReference type="Proteomes" id="UP000253529"/>
    </source>
</evidence>
<evidence type="ECO:0000256" key="7">
    <source>
        <dbReference type="HAMAP-Rule" id="MF_00227"/>
    </source>
</evidence>
<dbReference type="PANTHER" id="PTHR33992:SF1">
    <property type="entry name" value="RIBONUCLEASE P PROTEIN COMPONENT"/>
    <property type="match status" value="1"/>
</dbReference>
<evidence type="ECO:0000256" key="5">
    <source>
        <dbReference type="ARBA" id="ARBA00022801"/>
    </source>
</evidence>
<dbReference type="GO" id="GO:0000049">
    <property type="term" value="F:tRNA binding"/>
    <property type="evidence" value="ECO:0007669"/>
    <property type="project" value="UniProtKB-UniRule"/>
</dbReference>
<comment type="similarity">
    <text evidence="7">Belongs to the RnpA family.</text>
</comment>
<evidence type="ECO:0000256" key="9">
    <source>
        <dbReference type="SAM" id="MobiDB-lite"/>
    </source>
</evidence>
<dbReference type="InterPro" id="IPR000100">
    <property type="entry name" value="RNase_P"/>
</dbReference>
<comment type="function">
    <text evidence="1 7">RNaseP catalyzes the removal of the 5'-leader sequence from pre-tRNA to produce the mature 5'-terminus. It can also cleave other RNA substrates such as 4.5S RNA. The protein component plays an auxiliary but essential role in vivo by binding to the 5'-leader sequence and broadening the substrate specificity of the ribozyme.</text>
</comment>
<dbReference type="OrthoDB" id="9810867at2"/>
<dbReference type="Proteomes" id="UP000253529">
    <property type="component" value="Unassembled WGS sequence"/>
</dbReference>
<dbReference type="GO" id="GO:0042781">
    <property type="term" value="F:3'-tRNA processing endoribonuclease activity"/>
    <property type="evidence" value="ECO:0007669"/>
    <property type="project" value="TreeGrafter"/>
</dbReference>
<keyword evidence="11" id="KW-1185">Reference proteome</keyword>
<sequence length="148" mass="16270">MEPNPQDQDAAASLGRDLGRLKRRAEFQRVSRGRRRTFDAFTLQGAERPGDALPEAARVGFTVTKKVGNAVVRNRIRRRLKAALAGAGPLAARADCDYVLVARREALARPFAALVDDLRRAFRAVGRNDKDGRRSAAATPPKGKIRRP</sequence>
<feature type="region of interest" description="Disordered" evidence="9">
    <location>
        <begin position="129"/>
        <end position="148"/>
    </location>
</feature>
<evidence type="ECO:0000256" key="4">
    <source>
        <dbReference type="ARBA" id="ARBA00022759"/>
    </source>
</evidence>
<comment type="caution">
    <text evidence="10">The sequence shown here is derived from an EMBL/GenBank/DDBJ whole genome shotgun (WGS) entry which is preliminary data.</text>
</comment>
<dbReference type="RefSeq" id="WP_113891543.1">
    <property type="nucleotide sequence ID" value="NZ_QNRK01000030.1"/>
</dbReference>
<comment type="subunit">
    <text evidence="7">Consists of a catalytic RNA component (M1 or rnpB) and a protein subunit.</text>
</comment>
<dbReference type="GO" id="GO:0001682">
    <property type="term" value="P:tRNA 5'-leader removal"/>
    <property type="evidence" value="ECO:0007669"/>
    <property type="project" value="UniProtKB-UniRule"/>
</dbReference>
<dbReference type="InterPro" id="IPR020568">
    <property type="entry name" value="Ribosomal_Su5_D2-typ_SF"/>
</dbReference>
<dbReference type="PANTHER" id="PTHR33992">
    <property type="entry name" value="RIBONUCLEASE P PROTEIN COMPONENT"/>
    <property type="match status" value="1"/>
</dbReference>
<dbReference type="InterPro" id="IPR014721">
    <property type="entry name" value="Ribsml_uS5_D2-typ_fold_subgr"/>
</dbReference>
<evidence type="ECO:0000256" key="2">
    <source>
        <dbReference type="ARBA" id="ARBA00022694"/>
    </source>
</evidence>
<proteinExistence type="inferred from homology"/>
<dbReference type="AlphaFoldDB" id="A0A366EVQ2"/>
<reference evidence="10 11" key="1">
    <citation type="submission" date="2018-06" db="EMBL/GenBank/DDBJ databases">
        <title>Genomic Encyclopedia of Type Strains, Phase IV (KMG-IV): sequencing the most valuable type-strain genomes for metagenomic binning, comparative biology and taxonomic classification.</title>
        <authorList>
            <person name="Goeker M."/>
        </authorList>
    </citation>
    <scope>NUCLEOTIDE SEQUENCE [LARGE SCALE GENOMIC DNA]</scope>
    <source>
        <strain evidence="10 11">DSM 24875</strain>
    </source>
</reference>
<keyword evidence="4 7" id="KW-0255">Endonuclease</keyword>
<evidence type="ECO:0000256" key="6">
    <source>
        <dbReference type="ARBA" id="ARBA00022884"/>
    </source>
</evidence>
<gene>
    <name evidence="7" type="primary">rnpA</name>
    <name evidence="10" type="ORF">DFR50_13030</name>
</gene>
<keyword evidence="6 7" id="KW-0694">RNA-binding</keyword>
<dbReference type="Pfam" id="PF00825">
    <property type="entry name" value="Ribonuclease_P"/>
    <property type="match status" value="1"/>
</dbReference>
<protein>
    <recommendedName>
        <fullName evidence="7 8">Ribonuclease P protein component</fullName>
        <shortName evidence="7">RNase P protein</shortName>
        <shortName evidence="7">RNaseP protein</shortName>
        <ecNumber evidence="7 8">3.1.26.5</ecNumber>
    </recommendedName>
    <alternativeName>
        <fullName evidence="7">Protein C5</fullName>
    </alternativeName>
</protein>
<dbReference type="SUPFAM" id="SSF54211">
    <property type="entry name" value="Ribosomal protein S5 domain 2-like"/>
    <property type="match status" value="1"/>
</dbReference>
<dbReference type="EC" id="3.1.26.5" evidence="7 8"/>
<dbReference type="NCBIfam" id="TIGR00188">
    <property type="entry name" value="rnpA"/>
    <property type="match status" value="1"/>
</dbReference>
<organism evidence="10 11">
    <name type="scientific">Roseiarcus fermentans</name>
    <dbReference type="NCBI Taxonomy" id="1473586"/>
    <lineage>
        <taxon>Bacteria</taxon>
        <taxon>Pseudomonadati</taxon>
        <taxon>Pseudomonadota</taxon>
        <taxon>Alphaproteobacteria</taxon>
        <taxon>Hyphomicrobiales</taxon>
        <taxon>Roseiarcaceae</taxon>
        <taxon>Roseiarcus</taxon>
    </lineage>
</organism>
<comment type="catalytic activity">
    <reaction evidence="7">
        <text>Endonucleolytic cleavage of RNA, removing 5'-extranucleotides from tRNA precursor.</text>
        <dbReference type="EC" id="3.1.26.5"/>
    </reaction>
</comment>
<accession>A0A366EVQ2</accession>
<name>A0A366EVQ2_9HYPH</name>
<dbReference type="EMBL" id="QNRK01000030">
    <property type="protein sequence ID" value="RBP06473.1"/>
    <property type="molecule type" value="Genomic_DNA"/>
</dbReference>
<keyword evidence="2 7" id="KW-0819">tRNA processing</keyword>